<keyword evidence="8" id="KW-1185">Reference proteome</keyword>
<comment type="similarity">
    <text evidence="1">Belongs to the ATP-dependent AMP-binding enzyme family.</text>
</comment>
<dbReference type="InterPro" id="IPR042099">
    <property type="entry name" value="ANL_N_sf"/>
</dbReference>
<evidence type="ECO:0000313" key="8">
    <source>
        <dbReference type="Proteomes" id="UP000267268"/>
    </source>
</evidence>
<evidence type="ECO:0000256" key="4">
    <source>
        <dbReference type="ARBA" id="ARBA00022840"/>
    </source>
</evidence>
<dbReference type="Gene3D" id="3.30.300.30">
    <property type="match status" value="1"/>
</dbReference>
<feature type="domain" description="AMP-binding enzyme C-terminal" evidence="6">
    <location>
        <begin position="539"/>
        <end position="610"/>
    </location>
</feature>
<dbReference type="OrthoDB" id="9778383at2"/>
<dbReference type="GO" id="GO:0005524">
    <property type="term" value="F:ATP binding"/>
    <property type="evidence" value="ECO:0007669"/>
    <property type="project" value="UniProtKB-KW"/>
</dbReference>
<dbReference type="AlphaFoldDB" id="A0A3Q9FUW5"/>
<evidence type="ECO:0000256" key="1">
    <source>
        <dbReference type="ARBA" id="ARBA00006432"/>
    </source>
</evidence>
<keyword evidence="3" id="KW-0547">Nucleotide-binding</keyword>
<name>A0A3Q9FUW5_9BACT</name>
<keyword evidence="2 7" id="KW-0436">Ligase</keyword>
<dbReference type="GO" id="GO:0006629">
    <property type="term" value="P:lipid metabolic process"/>
    <property type="evidence" value="ECO:0007669"/>
    <property type="project" value="InterPro"/>
</dbReference>
<dbReference type="PANTHER" id="PTHR42921:SF1">
    <property type="entry name" value="ACETOACETYL-COA SYNTHETASE"/>
    <property type="match status" value="1"/>
</dbReference>
<dbReference type="EC" id="6.2.1.16" evidence="7"/>
<dbReference type="EMBL" id="CP034563">
    <property type="protein sequence ID" value="AZQ65130.1"/>
    <property type="molecule type" value="Genomic_DNA"/>
</dbReference>
<evidence type="ECO:0000259" key="5">
    <source>
        <dbReference type="Pfam" id="PF00501"/>
    </source>
</evidence>
<dbReference type="RefSeq" id="WP_126619544.1">
    <property type="nucleotide sequence ID" value="NZ_CP034563.1"/>
</dbReference>
<feature type="domain" description="AMP-dependent synthetase/ligase" evidence="5">
    <location>
        <begin position="94"/>
        <end position="468"/>
    </location>
</feature>
<evidence type="ECO:0000256" key="2">
    <source>
        <dbReference type="ARBA" id="ARBA00022598"/>
    </source>
</evidence>
<organism evidence="7 8">
    <name type="scientific">Flammeovirga pectinis</name>
    <dbReference type="NCBI Taxonomy" id="2494373"/>
    <lineage>
        <taxon>Bacteria</taxon>
        <taxon>Pseudomonadati</taxon>
        <taxon>Bacteroidota</taxon>
        <taxon>Cytophagia</taxon>
        <taxon>Cytophagales</taxon>
        <taxon>Flammeovirgaceae</taxon>
        <taxon>Flammeovirga</taxon>
    </lineage>
</organism>
<dbReference type="InterPro" id="IPR025110">
    <property type="entry name" value="AMP-bd_C"/>
</dbReference>
<dbReference type="InterPro" id="IPR000873">
    <property type="entry name" value="AMP-dep_synth/lig_dom"/>
</dbReference>
<evidence type="ECO:0000259" key="6">
    <source>
        <dbReference type="Pfam" id="PF13193"/>
    </source>
</evidence>
<dbReference type="NCBIfam" id="TIGR01217">
    <property type="entry name" value="ac_ac_CoA_syn"/>
    <property type="match status" value="1"/>
</dbReference>
<dbReference type="NCBIfam" id="NF002937">
    <property type="entry name" value="PRK03584.1"/>
    <property type="match status" value="1"/>
</dbReference>
<dbReference type="Pfam" id="PF13193">
    <property type="entry name" value="AMP-binding_C"/>
    <property type="match status" value="1"/>
</dbReference>
<dbReference type="PANTHER" id="PTHR42921">
    <property type="entry name" value="ACETOACETYL-COA SYNTHETASE"/>
    <property type="match status" value="1"/>
</dbReference>
<evidence type="ECO:0000313" key="7">
    <source>
        <dbReference type="EMBL" id="AZQ65130.1"/>
    </source>
</evidence>
<dbReference type="Proteomes" id="UP000267268">
    <property type="component" value="Chromosome 2"/>
</dbReference>
<keyword evidence="4" id="KW-0067">ATP-binding</keyword>
<proteinExistence type="inferred from homology"/>
<dbReference type="SUPFAM" id="SSF56801">
    <property type="entry name" value="Acetyl-CoA synthetase-like"/>
    <property type="match status" value="1"/>
</dbReference>
<dbReference type="InterPro" id="IPR045851">
    <property type="entry name" value="AMP-bd_C_sf"/>
</dbReference>
<accession>A0A3Q9FUW5</accession>
<gene>
    <name evidence="7" type="ORF">EI427_23220</name>
</gene>
<evidence type="ECO:0000256" key="3">
    <source>
        <dbReference type="ARBA" id="ARBA00022741"/>
    </source>
</evidence>
<reference evidence="7 8" key="1">
    <citation type="submission" date="2018-12" db="EMBL/GenBank/DDBJ databases">
        <title>Flammeovirga pectinis sp. nov., isolated from the gut of the Korean scallop, Patinopecten yessoensis.</title>
        <authorList>
            <person name="Bae J.-W."/>
            <person name="Jeong Y.-S."/>
            <person name="Kang W."/>
        </authorList>
    </citation>
    <scope>NUCLEOTIDE SEQUENCE [LARGE SCALE GENOMIC DNA]</scope>
    <source>
        <strain evidence="7 8">L12M1</strain>
    </source>
</reference>
<dbReference type="GO" id="GO:0030729">
    <property type="term" value="F:acetoacetate-CoA ligase activity"/>
    <property type="evidence" value="ECO:0007669"/>
    <property type="project" value="UniProtKB-EC"/>
</dbReference>
<dbReference type="PROSITE" id="PS00455">
    <property type="entry name" value="AMP_BINDING"/>
    <property type="match status" value="1"/>
</dbReference>
<dbReference type="InterPro" id="IPR020845">
    <property type="entry name" value="AMP-binding_CS"/>
</dbReference>
<dbReference type="Gene3D" id="3.40.50.12780">
    <property type="entry name" value="N-terminal domain of ligase-like"/>
    <property type="match status" value="1"/>
</dbReference>
<dbReference type="Pfam" id="PF00501">
    <property type="entry name" value="AMP-binding"/>
    <property type="match status" value="1"/>
</dbReference>
<sequence>MNTIKPLWTPSNEFIATTNIFQFAEKVFKKEEYNYANLHRYSCNNLSDFWSTLWDFSSIIGDKGNPPFYIENDFIYTADFFPEATLNYAENLLRRRDNHIALIGRMEDGGRKQLSYKELYDLVSKLAFQFRKDGLQKGDRVAGYIPNCIEAVVSMLAVTSIGAVWTSCSPDFGFQGVLDRFGQVEPKFLISANAYSYNGKIHSCFTQLKSLSESISSLEKIIVFDFFNDNHTPSKIDKVVTWESYIDNAATEITFEQLPFNAPLFIMYSSGTTGKPKCIIHKVGGVLLEHQKEHLLHTNISENDVFFYYSTCGWMMWNWLISGLACGATLVLFDGSPFYPNHNFLIDLIDEEKISIFGVSAKFIGALSKLNVIPKETHQLSSLKTILSTGSPLAAEHFTYVYSSIKNDVLLSSISGGTDLIGAFVSGNPTLPVYAGELQCKGLGFDLAIVNDKGESLPNGKGELVCKKAFPSMPIGFWKDNNNERYYNAYYKHFDNVWAQGDFAEVTTNNGLIIHGRSDAVLNPGGVRIGTAEIYRQAVKVPEVQECIAIGQDWKDDCRVVLFVILKDNKELTTTIIHSIKNIIRKNATPRHVPAKIIQVNDIPKTRSGKIVELAVRNVVHGIEVKNTAALQNPEALNLFKDIKELQTDQ</sequence>
<dbReference type="KEGG" id="fll:EI427_23220"/>
<dbReference type="InterPro" id="IPR005914">
    <property type="entry name" value="Acac_CoA_synth"/>
</dbReference>
<protein>
    <submittedName>
        <fullName evidence="7">Acetoacetate--CoA ligase</fullName>
        <ecNumber evidence="7">6.2.1.16</ecNumber>
    </submittedName>
</protein>